<comment type="caution">
    <text evidence="1">The sequence shown here is derived from an EMBL/GenBank/DDBJ whole genome shotgun (WGS) entry which is preliminary data.</text>
</comment>
<sequence>MSSIILSFVGSQDPYSNNTELEGSIVTLVTHLLHINQPIKQVILLHTDTTQQNAIDTKAWLESAPANLPPECITIKLVDPTLSADPVNLLIAAQESRKAIDLARTQMDSQDTLEFNASSGTPVMKSVWSVLQAAGYAPQGRIWQVRHPKEMQPDQERVFTTDVTTLKDEFDRKVIAQQVQDYNYSGAAITLKESKLACPVTVALLEYGYHRRALNFDRAFSVIDSLRKQIDPCWISEITPLRQKNSQALLKEAYFNALLRLKTQQYADFLVSLFRLQEQLLYYLVQEKIGLDVSGKFLDKARSIEVIKQVDEGKLYQFLQNYTLPRGGTLDMNRGISRYVFQAIVEYYPKFETLVPLIQNLNYYCDLRNDSVHGFVGVSEIEDEPTLLNTLRQIMKQVTPLPDCNPFDRLNQDILDSLKT</sequence>
<dbReference type="STRING" id="317619.GCA_000332315_01224"/>
<keyword evidence="2" id="KW-1185">Reference proteome</keyword>
<proteinExistence type="predicted"/>
<protein>
    <recommendedName>
        <fullName evidence="3">CRISPR-associated protein</fullName>
    </recommendedName>
</protein>
<evidence type="ECO:0008006" key="3">
    <source>
        <dbReference type="Google" id="ProtNLM"/>
    </source>
</evidence>
<dbReference type="RefSeq" id="WP_017711806.1">
    <property type="nucleotide sequence ID" value="NZ_KB235933.1"/>
</dbReference>
<dbReference type="AlphaFoldDB" id="A0A0M2Q0C9"/>
<reference evidence="1" key="1">
    <citation type="submission" date="2012-04" db="EMBL/GenBank/DDBJ databases">
        <authorList>
            <person name="Borisov I.G."/>
            <person name="Ivanikova N.V."/>
            <person name="Pinevich A.V."/>
        </authorList>
    </citation>
    <scope>NUCLEOTIDE SEQUENCE</scope>
    <source>
        <strain evidence="1">CALU 1027</strain>
    </source>
</reference>
<dbReference type="Proteomes" id="UP000034681">
    <property type="component" value="Unassembled WGS sequence"/>
</dbReference>
<dbReference type="OrthoDB" id="571492at2"/>
<accession>A0A0M2Q0C9</accession>
<name>A0A0M2Q0C9_PROHO</name>
<evidence type="ECO:0000313" key="1">
    <source>
        <dbReference type="EMBL" id="KKJ00394.1"/>
    </source>
</evidence>
<gene>
    <name evidence="1" type="ORF">PROH_12170</name>
</gene>
<dbReference type="eggNOG" id="ENOG502ZBDI">
    <property type="taxonomic scope" value="Bacteria"/>
</dbReference>
<organism evidence="1 2">
    <name type="scientific">Prochlorothrix hollandica PCC 9006 = CALU 1027</name>
    <dbReference type="NCBI Taxonomy" id="317619"/>
    <lineage>
        <taxon>Bacteria</taxon>
        <taxon>Bacillati</taxon>
        <taxon>Cyanobacteriota</taxon>
        <taxon>Cyanophyceae</taxon>
        <taxon>Prochlorotrichales</taxon>
        <taxon>Prochlorotrichaceae</taxon>
        <taxon>Prochlorothrix</taxon>
    </lineage>
</organism>
<dbReference type="EMBL" id="AJTX02000004">
    <property type="protein sequence ID" value="KKJ00394.1"/>
    <property type="molecule type" value="Genomic_DNA"/>
</dbReference>
<evidence type="ECO:0000313" key="2">
    <source>
        <dbReference type="Proteomes" id="UP000034681"/>
    </source>
</evidence>